<evidence type="ECO:0000313" key="3">
    <source>
        <dbReference type="Proteomes" id="UP001219934"/>
    </source>
</evidence>
<keyword evidence="1" id="KW-0732">Signal</keyword>
<proteinExistence type="predicted"/>
<sequence>ISIGLLLIFNTFISTSADGCMSVNDMNQKAERFLDHNRSKLRFPENSLQNRSLSPWVY</sequence>
<accession>A0AAD6BNJ1</accession>
<protein>
    <submittedName>
        <fullName evidence="2">Uncharacterized protein</fullName>
    </submittedName>
</protein>
<organism evidence="2 3">
    <name type="scientific">Pogonophryne albipinna</name>
    <dbReference type="NCBI Taxonomy" id="1090488"/>
    <lineage>
        <taxon>Eukaryota</taxon>
        <taxon>Metazoa</taxon>
        <taxon>Chordata</taxon>
        <taxon>Craniata</taxon>
        <taxon>Vertebrata</taxon>
        <taxon>Euteleostomi</taxon>
        <taxon>Actinopterygii</taxon>
        <taxon>Neopterygii</taxon>
        <taxon>Teleostei</taxon>
        <taxon>Neoteleostei</taxon>
        <taxon>Acanthomorphata</taxon>
        <taxon>Eupercaria</taxon>
        <taxon>Perciformes</taxon>
        <taxon>Notothenioidei</taxon>
        <taxon>Pogonophryne</taxon>
    </lineage>
</organism>
<dbReference type="EMBL" id="JAPTMU010000002">
    <property type="protein sequence ID" value="KAJ4947510.1"/>
    <property type="molecule type" value="Genomic_DNA"/>
</dbReference>
<evidence type="ECO:0000313" key="2">
    <source>
        <dbReference type="EMBL" id="KAJ4947510.1"/>
    </source>
</evidence>
<feature type="non-terminal residue" evidence="2">
    <location>
        <position position="1"/>
    </location>
</feature>
<feature type="chain" id="PRO_5041911491" evidence="1">
    <location>
        <begin position="18"/>
        <end position="58"/>
    </location>
</feature>
<dbReference type="AlphaFoldDB" id="A0AAD6BNJ1"/>
<feature type="non-terminal residue" evidence="2">
    <location>
        <position position="58"/>
    </location>
</feature>
<feature type="signal peptide" evidence="1">
    <location>
        <begin position="1"/>
        <end position="17"/>
    </location>
</feature>
<evidence type="ECO:0000256" key="1">
    <source>
        <dbReference type="SAM" id="SignalP"/>
    </source>
</evidence>
<reference evidence="2" key="1">
    <citation type="submission" date="2022-11" db="EMBL/GenBank/DDBJ databases">
        <title>Chromosome-level genome of Pogonophryne albipinna.</title>
        <authorList>
            <person name="Jo E."/>
        </authorList>
    </citation>
    <scope>NUCLEOTIDE SEQUENCE</scope>
    <source>
        <strain evidence="2">SGF0006</strain>
        <tissue evidence="2">Muscle</tissue>
    </source>
</reference>
<name>A0AAD6BNJ1_9TELE</name>
<keyword evidence="3" id="KW-1185">Reference proteome</keyword>
<dbReference type="Proteomes" id="UP001219934">
    <property type="component" value="Unassembled WGS sequence"/>
</dbReference>
<comment type="caution">
    <text evidence="2">The sequence shown here is derived from an EMBL/GenBank/DDBJ whole genome shotgun (WGS) entry which is preliminary data.</text>
</comment>
<gene>
    <name evidence="2" type="ORF">JOQ06_009545</name>
</gene>